<proteinExistence type="predicted"/>
<keyword evidence="1" id="KW-1133">Transmembrane helix</keyword>
<reference evidence="2" key="1">
    <citation type="journal article" date="2015" name="Nature">
        <title>Complex archaea that bridge the gap between prokaryotes and eukaryotes.</title>
        <authorList>
            <person name="Spang A."/>
            <person name="Saw J.H."/>
            <person name="Jorgensen S.L."/>
            <person name="Zaremba-Niedzwiedzka K."/>
            <person name="Martijn J."/>
            <person name="Lind A.E."/>
            <person name="van Eijk R."/>
            <person name="Schleper C."/>
            <person name="Guy L."/>
            <person name="Ettema T.J."/>
        </authorList>
    </citation>
    <scope>NUCLEOTIDE SEQUENCE</scope>
</reference>
<name>A0A0F9TKC3_9ZZZZ</name>
<feature type="transmembrane region" description="Helical" evidence="1">
    <location>
        <begin position="100"/>
        <end position="122"/>
    </location>
</feature>
<keyword evidence="1" id="KW-0812">Transmembrane</keyword>
<gene>
    <name evidence="2" type="ORF">LCGC14_0642030</name>
</gene>
<evidence type="ECO:0000256" key="1">
    <source>
        <dbReference type="SAM" id="Phobius"/>
    </source>
</evidence>
<comment type="caution">
    <text evidence="2">The sequence shown here is derived from an EMBL/GenBank/DDBJ whole genome shotgun (WGS) entry which is preliminary data.</text>
</comment>
<dbReference type="EMBL" id="LAZR01001165">
    <property type="protein sequence ID" value="KKN49496.1"/>
    <property type="molecule type" value="Genomic_DNA"/>
</dbReference>
<organism evidence="2">
    <name type="scientific">marine sediment metagenome</name>
    <dbReference type="NCBI Taxonomy" id="412755"/>
    <lineage>
        <taxon>unclassified sequences</taxon>
        <taxon>metagenomes</taxon>
        <taxon>ecological metagenomes</taxon>
    </lineage>
</organism>
<accession>A0A0F9TKC3</accession>
<dbReference type="AlphaFoldDB" id="A0A0F9TKC3"/>
<sequence length="165" mass="18828">MAIPIICFDCRTEYVPKQQNAMVGVVKESVAEDEIASPKELWRAGALECPGCGSIVFVKMEDKPAISEGDPGFALELTDWMDSDWYLLEFPTWVDGLRKYWQGFALLINGWITGTVISALKVKLTKTQQQRMTLMLARQVRSLLAKMRKKRPEINKLIKMMEKDL</sequence>
<protein>
    <recommendedName>
        <fullName evidence="3">CpXC domain-containing protein</fullName>
    </recommendedName>
</protein>
<evidence type="ECO:0008006" key="3">
    <source>
        <dbReference type="Google" id="ProtNLM"/>
    </source>
</evidence>
<keyword evidence="1" id="KW-0472">Membrane</keyword>
<evidence type="ECO:0000313" key="2">
    <source>
        <dbReference type="EMBL" id="KKN49496.1"/>
    </source>
</evidence>